<dbReference type="CDD" id="cd02042">
    <property type="entry name" value="ParAB_family"/>
    <property type="match status" value="1"/>
</dbReference>
<dbReference type="Gene3D" id="3.40.50.300">
    <property type="entry name" value="P-loop containing nucleotide triphosphate hydrolases"/>
    <property type="match status" value="1"/>
</dbReference>
<dbReference type="Proteomes" id="UP001164803">
    <property type="component" value="Plasmid unnamed2"/>
</dbReference>
<dbReference type="Pfam" id="PF13614">
    <property type="entry name" value="AAA_31"/>
    <property type="match status" value="1"/>
</dbReference>
<keyword evidence="4" id="KW-1185">Reference proteome</keyword>
<feature type="domain" description="AAA" evidence="1">
    <location>
        <begin position="4"/>
        <end position="186"/>
    </location>
</feature>
<evidence type="ECO:0000313" key="2">
    <source>
        <dbReference type="EMBL" id="WAH39480.1"/>
    </source>
</evidence>
<dbReference type="InterPro" id="IPR025669">
    <property type="entry name" value="AAA_dom"/>
</dbReference>
<dbReference type="PANTHER" id="PTHR13696:SF99">
    <property type="entry name" value="COBYRINIC ACID AC-DIAMIDE SYNTHASE"/>
    <property type="match status" value="1"/>
</dbReference>
<evidence type="ECO:0000313" key="4">
    <source>
        <dbReference type="Proteomes" id="UP001164803"/>
    </source>
</evidence>
<accession>A0ABY6Z9B0</accession>
<sequence>MGITISFGLQKGGVSKTTTSTLSAYILANQGHRVLMVDMDSQGNASQFLTGKSPYDFQGKTVLEACKERDPRPYIVGVNENLDLLPAEDLLSTFSRWLFDEYKHTLGRDADPNSLLFVLRDTLATVKDKYDYILLDLPPNLGEQTLNGMAASDWCVVMAQSEPFAYDALQRYLETLEHIHGRVNANTKLAGILTTLLDARTALGNFIRDRIAEEYEDLVFDTVIRRKSRVIEFSFEGISNKNKTDREALEMYEDFVKELKARVKG</sequence>
<dbReference type="InterPro" id="IPR050678">
    <property type="entry name" value="DNA_Partitioning_ATPase"/>
</dbReference>
<keyword evidence="2" id="KW-0614">Plasmid</keyword>
<proteinExistence type="predicted"/>
<organism evidence="2 4">
    <name type="scientific">Alicyclobacillus dauci</name>
    <dbReference type="NCBI Taxonomy" id="1475485"/>
    <lineage>
        <taxon>Bacteria</taxon>
        <taxon>Bacillati</taxon>
        <taxon>Bacillota</taxon>
        <taxon>Bacilli</taxon>
        <taxon>Bacillales</taxon>
        <taxon>Alicyclobacillaceae</taxon>
        <taxon>Alicyclobacillus</taxon>
    </lineage>
</organism>
<dbReference type="InterPro" id="IPR027417">
    <property type="entry name" value="P-loop_NTPase"/>
</dbReference>
<dbReference type="SUPFAM" id="SSF52540">
    <property type="entry name" value="P-loop containing nucleoside triphosphate hydrolases"/>
    <property type="match status" value="1"/>
</dbReference>
<dbReference type="RefSeq" id="WP_268047124.1">
    <property type="nucleotide sequence ID" value="NZ_CP104066.1"/>
</dbReference>
<name>A0ABY6Z9B0_9BACL</name>
<dbReference type="PANTHER" id="PTHR13696">
    <property type="entry name" value="P-LOOP CONTAINING NUCLEOSIDE TRIPHOSPHATE HYDROLASE"/>
    <property type="match status" value="1"/>
</dbReference>
<evidence type="ECO:0000259" key="1">
    <source>
        <dbReference type="Pfam" id="PF13614"/>
    </source>
</evidence>
<evidence type="ECO:0000313" key="3">
    <source>
        <dbReference type="EMBL" id="WAH39540.1"/>
    </source>
</evidence>
<gene>
    <name evidence="3" type="ORF">NZD86_23930</name>
    <name evidence="2" type="ORF">NZD86_24230</name>
</gene>
<dbReference type="EMBL" id="CP104066">
    <property type="protein sequence ID" value="WAH39540.1"/>
    <property type="molecule type" value="Genomic_DNA"/>
</dbReference>
<dbReference type="EMBL" id="CP104066">
    <property type="protein sequence ID" value="WAH39480.1"/>
    <property type="molecule type" value="Genomic_DNA"/>
</dbReference>
<protein>
    <submittedName>
        <fullName evidence="2">ParA family protein</fullName>
    </submittedName>
</protein>
<geneLocation type="plasmid" evidence="2 4">
    <name>unnamed2</name>
</geneLocation>
<reference evidence="2" key="1">
    <citation type="submission" date="2022-08" db="EMBL/GenBank/DDBJ databases">
        <title>Alicyclobacillus dauci DSM2870, complete genome.</title>
        <authorList>
            <person name="Wang Q."/>
            <person name="Cai R."/>
            <person name="Wang Z."/>
        </authorList>
    </citation>
    <scope>NUCLEOTIDE SEQUENCE</scope>
    <source>
        <strain evidence="2">DSM 28700</strain>
        <plasmid evidence="2">unnamed2</plasmid>
    </source>
</reference>